<feature type="region of interest" description="Disordered" evidence="1">
    <location>
        <begin position="216"/>
        <end position="241"/>
    </location>
</feature>
<reference evidence="4 5" key="1">
    <citation type="submission" date="2023-08" db="EMBL/GenBank/DDBJ databases">
        <title>Microbacterium psychrotolerans sp. nov., a psychrotolerant bacterium isolated from soil in Heilongjiang Province, China.</title>
        <authorList>
            <person name="An P."/>
            <person name="Zhao D."/>
            <person name="Xiang H."/>
        </authorList>
    </citation>
    <scope>NUCLEOTIDE SEQUENCE [LARGE SCALE GENOMIC DNA]</scope>
    <source>
        <strain evidence="4 5">QXD-8</strain>
    </source>
</reference>
<dbReference type="Pfam" id="PF14016">
    <property type="entry name" value="DUF4232"/>
    <property type="match status" value="1"/>
</dbReference>
<evidence type="ECO:0000256" key="1">
    <source>
        <dbReference type="SAM" id="MobiDB-lite"/>
    </source>
</evidence>
<dbReference type="Proteomes" id="UP001235133">
    <property type="component" value="Unassembled WGS sequence"/>
</dbReference>
<keyword evidence="2" id="KW-1133">Transmembrane helix</keyword>
<evidence type="ECO:0000256" key="2">
    <source>
        <dbReference type="SAM" id="Phobius"/>
    </source>
</evidence>
<keyword evidence="2" id="KW-0812">Transmembrane</keyword>
<keyword evidence="5" id="KW-1185">Reference proteome</keyword>
<feature type="transmembrane region" description="Helical" evidence="2">
    <location>
        <begin position="57"/>
        <end position="79"/>
    </location>
</feature>
<evidence type="ECO:0000313" key="4">
    <source>
        <dbReference type="EMBL" id="MDQ7878943.1"/>
    </source>
</evidence>
<keyword evidence="2" id="KW-0472">Membrane</keyword>
<feature type="transmembrane region" description="Helical" evidence="2">
    <location>
        <begin position="172"/>
        <end position="192"/>
    </location>
</feature>
<accession>A0ABU0Z4L0</accession>
<sequence>MRTVTSRRLLASSALAAALWMLVVGARWVFSQLPGGGAQLGSLVPDLVSPSLLWGPVGGWLIVIGLGGAIAVGLCHLLFTALAARHGALLVGAWFAAVAAGAVVGLAFDVAAAWSFVAVSGPRGILVGEFGALAAAGALWGLAVGWLPGLVARTPAPARADADAAPQARRPVWLVPAAAVAVVAVVAGGVLADQARTDAIQAEADAQREIEAQNTFGALPDPHAPGEPVPTAAPASGDLDPQWCTPDKATPLLGEPDAATGHRGLPIRLMNFSDEPCVIEGYPDVAFGDQNQHLLAVTIEQGGSFMTQDPGPQRIEVPAGGYAVTYLGWDAASPHGALVTKTVYAAPTAGMVRGSWGLDFDLDIVEGSTVAITAWALDPNPFPSR</sequence>
<dbReference type="EMBL" id="JAVFWO010000004">
    <property type="protein sequence ID" value="MDQ7878943.1"/>
    <property type="molecule type" value="Genomic_DNA"/>
</dbReference>
<proteinExistence type="predicted"/>
<evidence type="ECO:0000313" key="5">
    <source>
        <dbReference type="Proteomes" id="UP001235133"/>
    </source>
</evidence>
<name>A0ABU0Z4L0_9MICO</name>
<organism evidence="4 5">
    <name type="scientific">Microbacterium psychrotolerans</name>
    <dbReference type="NCBI Taxonomy" id="3068321"/>
    <lineage>
        <taxon>Bacteria</taxon>
        <taxon>Bacillati</taxon>
        <taxon>Actinomycetota</taxon>
        <taxon>Actinomycetes</taxon>
        <taxon>Micrococcales</taxon>
        <taxon>Microbacteriaceae</taxon>
        <taxon>Microbacterium</taxon>
    </lineage>
</organism>
<dbReference type="InterPro" id="IPR025326">
    <property type="entry name" value="DUF4232"/>
</dbReference>
<feature type="domain" description="DUF4232" evidence="3">
    <location>
        <begin position="244"/>
        <end position="352"/>
    </location>
</feature>
<protein>
    <submittedName>
        <fullName evidence="4">DUF4232 domain-containing protein</fullName>
    </submittedName>
</protein>
<evidence type="ECO:0000259" key="3">
    <source>
        <dbReference type="Pfam" id="PF14016"/>
    </source>
</evidence>
<dbReference type="RefSeq" id="WP_308868542.1">
    <property type="nucleotide sequence ID" value="NZ_JAVFWO010000004.1"/>
</dbReference>
<comment type="caution">
    <text evidence="4">The sequence shown here is derived from an EMBL/GenBank/DDBJ whole genome shotgun (WGS) entry which is preliminary data.</text>
</comment>
<feature type="transmembrane region" description="Helical" evidence="2">
    <location>
        <begin position="91"/>
        <end position="118"/>
    </location>
</feature>
<gene>
    <name evidence="4" type="ORF">Q9R08_13210</name>
</gene>
<feature type="transmembrane region" description="Helical" evidence="2">
    <location>
        <begin position="130"/>
        <end position="151"/>
    </location>
</feature>